<comment type="caution">
    <text evidence="3">The sequence shown here is derived from an EMBL/GenBank/DDBJ whole genome shotgun (WGS) entry which is preliminary data.</text>
</comment>
<dbReference type="NCBIfam" id="TIGR02595">
    <property type="entry name" value="PEP_CTERM"/>
    <property type="match status" value="1"/>
</dbReference>
<keyword evidence="1" id="KW-0732">Signal</keyword>
<name>A0ABU6K022_9RHOO</name>
<feature type="chain" id="PRO_5046433904" evidence="1">
    <location>
        <begin position="26"/>
        <end position="187"/>
    </location>
</feature>
<reference evidence="3 4" key="1">
    <citation type="submission" date="2024-01" db="EMBL/GenBank/DDBJ databases">
        <title>Uliginosibacterium soil sp. nov.</title>
        <authorList>
            <person name="Lv Y."/>
        </authorList>
    </citation>
    <scope>NUCLEOTIDE SEQUENCE [LARGE SCALE GENOMIC DNA]</scope>
    <source>
        <strain evidence="3 4">H3</strain>
    </source>
</reference>
<evidence type="ECO:0000259" key="2">
    <source>
        <dbReference type="Pfam" id="PF07589"/>
    </source>
</evidence>
<evidence type="ECO:0000313" key="4">
    <source>
        <dbReference type="Proteomes" id="UP001331561"/>
    </source>
</evidence>
<evidence type="ECO:0000256" key="1">
    <source>
        <dbReference type="SAM" id="SignalP"/>
    </source>
</evidence>
<evidence type="ECO:0000313" key="3">
    <source>
        <dbReference type="EMBL" id="MEC5384772.1"/>
    </source>
</evidence>
<sequence>MKLRKFLRTLGVGAALVTSIHNAHATLSWSWDFDDIHPVVGQSDKVVLHATLYNSPISNEKMTQASISNGFRTPNDAFPYTFSLADGGFLAQFLGMDLDPGEAFQFIFGIYTPVGAPLEPGEYLADGFGMSVKDLGGQVSGWTPDHDLVISVVADDTQGGEVPEPASLGLLALGLGGLYLSRRKRVL</sequence>
<dbReference type="EMBL" id="JAYXHS010000001">
    <property type="protein sequence ID" value="MEC5384772.1"/>
    <property type="molecule type" value="Genomic_DNA"/>
</dbReference>
<dbReference type="Proteomes" id="UP001331561">
    <property type="component" value="Unassembled WGS sequence"/>
</dbReference>
<feature type="signal peptide" evidence="1">
    <location>
        <begin position="1"/>
        <end position="25"/>
    </location>
</feature>
<organism evidence="3 4">
    <name type="scientific">Uliginosibacterium silvisoli</name>
    <dbReference type="NCBI Taxonomy" id="3114758"/>
    <lineage>
        <taxon>Bacteria</taxon>
        <taxon>Pseudomonadati</taxon>
        <taxon>Pseudomonadota</taxon>
        <taxon>Betaproteobacteria</taxon>
        <taxon>Rhodocyclales</taxon>
        <taxon>Zoogloeaceae</taxon>
        <taxon>Uliginosibacterium</taxon>
    </lineage>
</organism>
<dbReference type="RefSeq" id="WP_327597740.1">
    <property type="nucleotide sequence ID" value="NZ_JAYXHS010000001.1"/>
</dbReference>
<dbReference type="InterPro" id="IPR013424">
    <property type="entry name" value="Ice-binding_C"/>
</dbReference>
<gene>
    <name evidence="3" type="ORF">VVD49_03510</name>
</gene>
<dbReference type="Pfam" id="PF07589">
    <property type="entry name" value="PEP-CTERM"/>
    <property type="match status" value="1"/>
</dbReference>
<protein>
    <submittedName>
        <fullName evidence="3">PEP-CTERM sorting domain-containing protein</fullName>
    </submittedName>
</protein>
<accession>A0ABU6K022</accession>
<keyword evidence="4" id="KW-1185">Reference proteome</keyword>
<proteinExistence type="predicted"/>
<feature type="domain" description="Ice-binding protein C-terminal" evidence="2">
    <location>
        <begin position="162"/>
        <end position="183"/>
    </location>
</feature>